<evidence type="ECO:0000313" key="2">
    <source>
        <dbReference type="Proteomes" id="UP000504604"/>
    </source>
</evidence>
<dbReference type="SUPFAM" id="SSF53098">
    <property type="entry name" value="Ribonuclease H-like"/>
    <property type="match status" value="1"/>
</dbReference>
<organism evidence="2 3">
    <name type="scientific">Sesamum indicum</name>
    <name type="common">Oriental sesame</name>
    <name type="synonym">Sesamum orientale</name>
    <dbReference type="NCBI Taxonomy" id="4182"/>
    <lineage>
        <taxon>Eukaryota</taxon>
        <taxon>Viridiplantae</taxon>
        <taxon>Streptophyta</taxon>
        <taxon>Embryophyta</taxon>
        <taxon>Tracheophyta</taxon>
        <taxon>Spermatophyta</taxon>
        <taxon>Magnoliopsida</taxon>
        <taxon>eudicotyledons</taxon>
        <taxon>Gunneridae</taxon>
        <taxon>Pentapetalae</taxon>
        <taxon>asterids</taxon>
        <taxon>lamiids</taxon>
        <taxon>Lamiales</taxon>
        <taxon>Pedaliaceae</taxon>
        <taxon>Sesamum</taxon>
    </lineage>
</organism>
<accession>A0A6I9TF27</accession>
<dbReference type="PANTHER" id="PTHR48475">
    <property type="entry name" value="RIBONUCLEASE H"/>
    <property type="match status" value="1"/>
</dbReference>
<dbReference type="PANTHER" id="PTHR48475:SF2">
    <property type="entry name" value="RIBONUCLEASE H"/>
    <property type="match status" value="1"/>
</dbReference>
<dbReference type="Gene3D" id="3.30.420.10">
    <property type="entry name" value="Ribonuclease H-like superfamily/Ribonuclease H"/>
    <property type="match status" value="1"/>
</dbReference>
<dbReference type="AlphaFoldDB" id="A0A6I9TF27"/>
<protein>
    <submittedName>
        <fullName evidence="3">Uncharacterized protein LOC105164489</fullName>
    </submittedName>
</protein>
<dbReference type="RefSeq" id="XP_011081442.1">
    <property type="nucleotide sequence ID" value="XM_011083140.1"/>
</dbReference>
<dbReference type="GO" id="GO:0004523">
    <property type="term" value="F:RNA-DNA hybrid ribonuclease activity"/>
    <property type="evidence" value="ECO:0007669"/>
    <property type="project" value="InterPro"/>
</dbReference>
<dbReference type="OrthoDB" id="910574at2759"/>
<feature type="domain" description="RNase H type-1" evidence="1">
    <location>
        <begin position="6"/>
        <end position="135"/>
    </location>
</feature>
<dbReference type="InterPro" id="IPR036397">
    <property type="entry name" value="RNaseH_sf"/>
</dbReference>
<dbReference type="InParanoid" id="A0A6I9TF27"/>
<name>A0A6I9TF27_SESIN</name>
<keyword evidence="2" id="KW-1185">Reference proteome</keyword>
<dbReference type="InterPro" id="IPR012337">
    <property type="entry name" value="RNaseH-like_sf"/>
</dbReference>
<dbReference type="InterPro" id="IPR002156">
    <property type="entry name" value="RNaseH_domain"/>
</dbReference>
<dbReference type="Proteomes" id="UP000504604">
    <property type="component" value="Linkage group LG6"/>
</dbReference>
<dbReference type="PROSITE" id="PS50879">
    <property type="entry name" value="RNASE_H_1"/>
    <property type="match status" value="1"/>
</dbReference>
<dbReference type="GeneID" id="105164489"/>
<sequence length="148" mass="16553">MADKGQADLVMELADGSSNASSGGAEILIQGPEGIEIEVDARLSFSTTNNEAEYEALILGLELVYEAGAKILELYTDSQLIAMQIEGSYETKEKSMTMYLKKAKSLMQQFDKCSIQQTLRCENDRGNLLVKFGIFFYRESKIEKLQSW</sequence>
<reference evidence="3" key="1">
    <citation type="submission" date="2025-08" db="UniProtKB">
        <authorList>
            <consortium name="RefSeq"/>
        </authorList>
    </citation>
    <scope>IDENTIFICATION</scope>
</reference>
<proteinExistence type="predicted"/>
<dbReference type="GO" id="GO:0003676">
    <property type="term" value="F:nucleic acid binding"/>
    <property type="evidence" value="ECO:0007669"/>
    <property type="project" value="InterPro"/>
</dbReference>
<evidence type="ECO:0000313" key="3">
    <source>
        <dbReference type="RefSeq" id="XP_011081442.1"/>
    </source>
</evidence>
<evidence type="ECO:0000259" key="1">
    <source>
        <dbReference type="PROSITE" id="PS50879"/>
    </source>
</evidence>
<dbReference type="CDD" id="cd09279">
    <property type="entry name" value="RNase_HI_like"/>
    <property type="match status" value="1"/>
</dbReference>
<dbReference type="KEGG" id="sind:105164489"/>
<gene>
    <name evidence="3" type="primary">LOC105164489</name>
</gene>
<dbReference type="Pfam" id="PF13456">
    <property type="entry name" value="RVT_3"/>
    <property type="match status" value="1"/>
</dbReference>